<reference evidence="2 3" key="1">
    <citation type="journal article" date="2008" name="Nat. Biotechnol.">
        <title>Genome sequencing and analysis of the filamentous fungus Penicillium chrysogenum.</title>
        <authorList>
            <person name="van den Berg M.A."/>
            <person name="Albang R."/>
            <person name="Albermann K."/>
            <person name="Badger J.H."/>
            <person name="Daran J.-M."/>
            <person name="Driessen A.J.M."/>
            <person name="Garcia-Estrada C."/>
            <person name="Fedorova N.D."/>
            <person name="Harris D.M."/>
            <person name="Heijne W.H.M."/>
            <person name="Joardar V.S."/>
            <person name="Kiel J.A.K.W."/>
            <person name="Kovalchuk A."/>
            <person name="Martin J.F."/>
            <person name="Nierman W.C."/>
            <person name="Nijland J.G."/>
            <person name="Pronk J.T."/>
            <person name="Roubos J.A."/>
            <person name="van der Klei I.J."/>
            <person name="van Peij N.N.M.E."/>
            <person name="Veenhuis M."/>
            <person name="von Doehren H."/>
            <person name="Wagner C."/>
            <person name="Wortman J.R."/>
            <person name="Bovenberg R.A.L."/>
        </authorList>
    </citation>
    <scope>NUCLEOTIDE SEQUENCE [LARGE SCALE GENOMIC DNA]</scope>
    <source>
        <strain evidence="3">ATCC 28089 / DSM 1075 / NRRL 1951 / Wisconsin 54-1255</strain>
    </source>
</reference>
<evidence type="ECO:0000256" key="1">
    <source>
        <dbReference type="SAM" id="MobiDB-lite"/>
    </source>
</evidence>
<protein>
    <submittedName>
        <fullName evidence="2">Uncharacterized protein</fullName>
    </submittedName>
</protein>
<dbReference type="Proteomes" id="UP000000724">
    <property type="component" value="Contig Pc00c16"/>
</dbReference>
<proteinExistence type="predicted"/>
<accession>B6H972</accession>
<name>B6H972_PENRW</name>
<dbReference type="AlphaFoldDB" id="B6H972"/>
<evidence type="ECO:0000313" key="3">
    <source>
        <dbReference type="Proteomes" id="UP000000724"/>
    </source>
</evidence>
<dbReference type="HOGENOM" id="CLU_1235386_0_0_1"/>
<dbReference type="VEuPathDB" id="FungiDB:PCH_Pc16g10030"/>
<sequence>MKSLLRGIPRMQLDATDFESPRETRKGNGISPTQSISGPCGEEHIVMPPFDAGECHSSDLTGLSASGSERDLAIPRISSLATPGHTVYPVWTSVHQITERTYPIDLIQEVEQSKFLSLQSPVIPEFALRQESHSMQPGIRSTVTTKDVSLLRACRLSQESHLSSISCGLLPSLPLETLYLFGQVISIRITWFRRSTFHCSGDGSGTDNAFVVPYSIASTFLYSG</sequence>
<gene>
    <name evidence="2" type="ORF">Pc16g10030</name>
    <name evidence="2" type="ORF">PCH_Pc16g10030</name>
</gene>
<keyword evidence="3" id="KW-1185">Reference proteome</keyword>
<dbReference type="EMBL" id="AM920431">
    <property type="protein sequence ID" value="CAP93673.1"/>
    <property type="molecule type" value="Genomic_DNA"/>
</dbReference>
<evidence type="ECO:0000313" key="2">
    <source>
        <dbReference type="EMBL" id="CAP93673.1"/>
    </source>
</evidence>
<feature type="region of interest" description="Disordered" evidence="1">
    <location>
        <begin position="1"/>
        <end position="39"/>
    </location>
</feature>
<organism evidence="2 3">
    <name type="scientific">Penicillium rubens (strain ATCC 28089 / DSM 1075 / NRRL 1951 / Wisconsin 54-1255)</name>
    <name type="common">Penicillium chrysogenum</name>
    <dbReference type="NCBI Taxonomy" id="500485"/>
    <lineage>
        <taxon>Eukaryota</taxon>
        <taxon>Fungi</taxon>
        <taxon>Dikarya</taxon>
        <taxon>Ascomycota</taxon>
        <taxon>Pezizomycotina</taxon>
        <taxon>Eurotiomycetes</taxon>
        <taxon>Eurotiomycetidae</taxon>
        <taxon>Eurotiales</taxon>
        <taxon>Aspergillaceae</taxon>
        <taxon>Penicillium</taxon>
        <taxon>Penicillium chrysogenum species complex</taxon>
    </lineage>
</organism>